<evidence type="ECO:0000256" key="4">
    <source>
        <dbReference type="ARBA" id="ARBA00022554"/>
    </source>
</evidence>
<keyword evidence="4" id="KW-0926">Vacuole</keyword>
<dbReference type="GO" id="GO:0015194">
    <property type="term" value="F:L-serine transmembrane transporter activity"/>
    <property type="evidence" value="ECO:0007669"/>
    <property type="project" value="TreeGrafter"/>
</dbReference>
<keyword evidence="8 9" id="KW-0472">Membrane</keyword>
<feature type="signal peptide" evidence="10">
    <location>
        <begin position="1"/>
        <end position="18"/>
    </location>
</feature>
<dbReference type="GO" id="GO:0005313">
    <property type="term" value="F:L-glutamate transmembrane transporter activity"/>
    <property type="evidence" value="ECO:0007669"/>
    <property type="project" value="TreeGrafter"/>
</dbReference>
<evidence type="ECO:0000256" key="10">
    <source>
        <dbReference type="SAM" id="SignalP"/>
    </source>
</evidence>
<name>A0A812UDN6_9DINO</name>
<evidence type="ECO:0000256" key="9">
    <source>
        <dbReference type="SAM" id="Phobius"/>
    </source>
</evidence>
<accession>A0A812UDN6</accession>
<comment type="caution">
    <text evidence="12">The sequence shown here is derived from an EMBL/GenBank/DDBJ whole genome shotgun (WGS) entry which is preliminary data.</text>
</comment>
<dbReference type="GO" id="GO:0061459">
    <property type="term" value="F:L-arginine transmembrane transporter activity"/>
    <property type="evidence" value="ECO:0007669"/>
    <property type="project" value="TreeGrafter"/>
</dbReference>
<feature type="chain" id="PRO_5032689310" evidence="10">
    <location>
        <begin position="19"/>
        <end position="256"/>
    </location>
</feature>
<organism evidence="12 13">
    <name type="scientific">Symbiodinium natans</name>
    <dbReference type="NCBI Taxonomy" id="878477"/>
    <lineage>
        <taxon>Eukaryota</taxon>
        <taxon>Sar</taxon>
        <taxon>Alveolata</taxon>
        <taxon>Dinophyceae</taxon>
        <taxon>Suessiales</taxon>
        <taxon>Symbiodiniaceae</taxon>
        <taxon>Symbiodinium</taxon>
    </lineage>
</organism>
<dbReference type="EMBL" id="CAJNDS010002674">
    <property type="protein sequence ID" value="CAE7562521.1"/>
    <property type="molecule type" value="Genomic_DNA"/>
</dbReference>
<evidence type="ECO:0000259" key="11">
    <source>
        <dbReference type="Pfam" id="PF01490"/>
    </source>
</evidence>
<evidence type="ECO:0000256" key="1">
    <source>
        <dbReference type="ARBA" id="ARBA00004128"/>
    </source>
</evidence>
<dbReference type="PANTHER" id="PTHR22950">
    <property type="entry name" value="AMINO ACID TRANSPORTER"/>
    <property type="match status" value="1"/>
</dbReference>
<evidence type="ECO:0000313" key="12">
    <source>
        <dbReference type="EMBL" id="CAE7562521.1"/>
    </source>
</evidence>
<gene>
    <name evidence="12" type="primary">AVT6</name>
    <name evidence="12" type="ORF">SNAT2548_LOCUS31772</name>
</gene>
<evidence type="ECO:0000256" key="3">
    <source>
        <dbReference type="ARBA" id="ARBA00022448"/>
    </source>
</evidence>
<dbReference type="PANTHER" id="PTHR22950:SF678">
    <property type="entry name" value="VACUOLAR AMINO ACID TRANSPORTER 5-RELATED"/>
    <property type="match status" value="1"/>
</dbReference>
<dbReference type="GO" id="GO:0005774">
    <property type="term" value="C:vacuolar membrane"/>
    <property type="evidence" value="ECO:0007669"/>
    <property type="project" value="UniProtKB-SubCell"/>
</dbReference>
<feature type="transmembrane region" description="Helical" evidence="9">
    <location>
        <begin position="223"/>
        <end position="249"/>
    </location>
</feature>
<evidence type="ECO:0000256" key="8">
    <source>
        <dbReference type="ARBA" id="ARBA00023136"/>
    </source>
</evidence>
<dbReference type="OrthoDB" id="438545at2759"/>
<keyword evidence="5 9" id="KW-0812">Transmembrane</keyword>
<sequence length="256" mass="28187">MVAICSWLYVSMLMAGYAVWCHDPHPRVWQVFPPADMTFVQFASVLPVFIFSFTCHQNLFPVASELKDRSLERLDKVLVCAVNTGLVIFATAGLSGYLTFGQEVHANFLENLPANGFTLLGKCLVLLAVIFTYPLQLHPCRRSLMILVQSLQGRVLSRSADRICRRVFTVLILVGTGLLAVAVHDLGITLAFVGAVGSNTVVLIMPGFLYMRGAHYSTVPKPWSMWLLALLLFLLGCVILPTCLGALVFKLLARAT</sequence>
<dbReference type="Proteomes" id="UP000604046">
    <property type="component" value="Unassembled WGS sequence"/>
</dbReference>
<evidence type="ECO:0000256" key="2">
    <source>
        <dbReference type="ARBA" id="ARBA00008066"/>
    </source>
</evidence>
<dbReference type="InterPro" id="IPR013057">
    <property type="entry name" value="AA_transpt_TM"/>
</dbReference>
<evidence type="ECO:0000256" key="6">
    <source>
        <dbReference type="ARBA" id="ARBA00022970"/>
    </source>
</evidence>
<proteinExistence type="inferred from homology"/>
<feature type="transmembrane region" description="Helical" evidence="9">
    <location>
        <begin position="77"/>
        <end position="100"/>
    </location>
</feature>
<evidence type="ECO:0000313" key="13">
    <source>
        <dbReference type="Proteomes" id="UP000604046"/>
    </source>
</evidence>
<feature type="domain" description="Amino acid transporter transmembrane" evidence="11">
    <location>
        <begin position="4"/>
        <end position="238"/>
    </location>
</feature>
<dbReference type="GO" id="GO:0005302">
    <property type="term" value="F:L-tyrosine transmembrane transporter activity"/>
    <property type="evidence" value="ECO:0007669"/>
    <property type="project" value="TreeGrafter"/>
</dbReference>
<comment type="subcellular location">
    <subcellularLocation>
        <location evidence="1">Vacuole membrane</location>
        <topology evidence="1">Multi-pass membrane protein</topology>
    </subcellularLocation>
</comment>
<keyword evidence="6" id="KW-0029">Amino-acid transport</keyword>
<comment type="similarity">
    <text evidence="2">Belongs to the amino acid/polyamine transporter 2 family.</text>
</comment>
<feature type="transmembrane region" description="Helical" evidence="9">
    <location>
        <begin position="37"/>
        <end position="56"/>
    </location>
</feature>
<evidence type="ECO:0000256" key="7">
    <source>
        <dbReference type="ARBA" id="ARBA00022989"/>
    </source>
</evidence>
<dbReference type="Pfam" id="PF01490">
    <property type="entry name" value="Aa_trans"/>
    <property type="match status" value="1"/>
</dbReference>
<reference evidence="12" key="1">
    <citation type="submission" date="2021-02" db="EMBL/GenBank/DDBJ databases">
        <authorList>
            <person name="Dougan E. K."/>
            <person name="Rhodes N."/>
            <person name="Thang M."/>
            <person name="Chan C."/>
        </authorList>
    </citation>
    <scope>NUCLEOTIDE SEQUENCE</scope>
</reference>
<keyword evidence="13" id="KW-1185">Reference proteome</keyword>
<keyword evidence="3" id="KW-0813">Transport</keyword>
<evidence type="ECO:0000256" key="5">
    <source>
        <dbReference type="ARBA" id="ARBA00022692"/>
    </source>
</evidence>
<protein>
    <submittedName>
        <fullName evidence="12">AVT6 protein</fullName>
    </submittedName>
</protein>
<dbReference type="GO" id="GO:0015189">
    <property type="term" value="F:L-lysine transmembrane transporter activity"/>
    <property type="evidence" value="ECO:0007669"/>
    <property type="project" value="TreeGrafter"/>
</dbReference>
<dbReference type="GO" id="GO:0005290">
    <property type="term" value="F:L-histidine transmembrane transporter activity"/>
    <property type="evidence" value="ECO:0007669"/>
    <property type="project" value="TreeGrafter"/>
</dbReference>
<keyword evidence="10" id="KW-0732">Signal</keyword>
<feature type="transmembrane region" description="Helical" evidence="9">
    <location>
        <begin position="112"/>
        <end position="135"/>
    </location>
</feature>
<dbReference type="AlphaFoldDB" id="A0A812UDN6"/>
<feature type="transmembrane region" description="Helical" evidence="9">
    <location>
        <begin position="163"/>
        <end position="182"/>
    </location>
</feature>
<feature type="transmembrane region" description="Helical" evidence="9">
    <location>
        <begin position="188"/>
        <end position="211"/>
    </location>
</feature>
<keyword evidence="7 9" id="KW-1133">Transmembrane helix</keyword>